<evidence type="ECO:0008006" key="2">
    <source>
        <dbReference type="Google" id="ProtNLM"/>
    </source>
</evidence>
<sequence>MPSYKLPLALLLGLFTMALAFPASASNYRNFHVAVYVRAYEVQKMKDPAWLQARWNLVSSQVKVDKVYLETFRDGILVDDATLQAAKRFFEAHGVQVAGGIAAVRNERNLFETFCYTQPSQRAEFKRVVEATARNFDSFILDDFFFTTCTCDSCIAAKGTQSWTQFRLGLMTEVARDLVLGAARSVNPGVKVTIKYPNWYEHYQGSGYNLATEPAMFDRIYTGTETRDPVITGQHLQQYQSYEIFRYLENVAPGRNGGGWVDTGARVTADRYAEQLWDTMFAKAPEITLFALNELVEPLQPSDRAPWQGEGTSFDYDRAVAAVRHGVAPTLACVAGQALDLADRVVGKLGNPVGVASYRPFNSTGEDYLHNVLGMCGIPVELHPTFPASAPVVLLTEDAKGDPNLVREIEAKLRAGGRVIITSGLLHALQDRGLSDIGEFRCGERRAFVADFSYWGGEDRIEKPMLIPEVRYLTNNSWDILSGRASGMGFPMVLMHAYNRGKLYVLTIPDNPLDLYRLPPDVLNRIRALASDGLPAQLEGPSKVALFEYDNGAVIVQNFRDEPVSVRVRLNDSSRAVVDGLGGGVIPHTLDKGQAVVALDVPAHSFRLLTRR</sequence>
<accession>A0A1J5SUQ6</accession>
<comment type="caution">
    <text evidence="1">The sequence shown here is derived from an EMBL/GenBank/DDBJ whole genome shotgun (WGS) entry which is preliminary data.</text>
</comment>
<dbReference type="EMBL" id="MLJW01000063">
    <property type="protein sequence ID" value="OIR03766.1"/>
    <property type="molecule type" value="Genomic_DNA"/>
</dbReference>
<evidence type="ECO:0000313" key="1">
    <source>
        <dbReference type="EMBL" id="OIR03766.1"/>
    </source>
</evidence>
<proteinExistence type="predicted"/>
<organism evidence="1">
    <name type="scientific">mine drainage metagenome</name>
    <dbReference type="NCBI Taxonomy" id="410659"/>
    <lineage>
        <taxon>unclassified sequences</taxon>
        <taxon>metagenomes</taxon>
        <taxon>ecological metagenomes</taxon>
    </lineage>
</organism>
<gene>
    <name evidence="1" type="ORF">GALL_141860</name>
</gene>
<dbReference type="AlphaFoldDB" id="A0A1J5SUQ6"/>
<reference evidence="1" key="1">
    <citation type="submission" date="2016-10" db="EMBL/GenBank/DDBJ databases">
        <title>Sequence of Gallionella enrichment culture.</title>
        <authorList>
            <person name="Poehlein A."/>
            <person name="Muehling M."/>
            <person name="Daniel R."/>
        </authorList>
    </citation>
    <scope>NUCLEOTIDE SEQUENCE</scope>
</reference>
<protein>
    <recommendedName>
        <fullName evidence="2">Beta-galactosidase trimerisation domain-containing protein</fullName>
    </recommendedName>
</protein>
<name>A0A1J5SUQ6_9ZZZZ</name>